<dbReference type="Gene3D" id="3.40.50.300">
    <property type="entry name" value="P-loop containing nucleotide triphosphate hydrolases"/>
    <property type="match status" value="1"/>
</dbReference>
<accession>A0AAD3CYE2</accession>
<dbReference type="SUPFAM" id="SSF52540">
    <property type="entry name" value="P-loop containing nucleoside triphosphate hydrolases"/>
    <property type="match status" value="1"/>
</dbReference>
<dbReference type="AlphaFoldDB" id="A0AAD3CYE2"/>
<evidence type="ECO:0000313" key="3">
    <source>
        <dbReference type="Proteomes" id="UP001054902"/>
    </source>
</evidence>
<reference evidence="2 3" key="1">
    <citation type="journal article" date="2021" name="Sci. Rep.">
        <title>The genome of the diatom Chaetoceros tenuissimus carries an ancient integrated fragment of an extant virus.</title>
        <authorList>
            <person name="Hongo Y."/>
            <person name="Kimura K."/>
            <person name="Takaki Y."/>
            <person name="Yoshida Y."/>
            <person name="Baba S."/>
            <person name="Kobayashi G."/>
            <person name="Nagasaki K."/>
            <person name="Hano T."/>
            <person name="Tomaru Y."/>
        </authorList>
    </citation>
    <scope>NUCLEOTIDE SEQUENCE [LARGE SCALE GENOMIC DNA]</scope>
    <source>
        <strain evidence="2 3">NIES-3715</strain>
    </source>
</reference>
<name>A0AAD3CYE2_9STRA</name>
<evidence type="ECO:0000313" key="2">
    <source>
        <dbReference type="EMBL" id="GFH53200.1"/>
    </source>
</evidence>
<sequence length="340" mass="39211">MTIDRYKIPLLIAILLTAIVQICLESPFDLTFNDLANVAGEHPRYSIGRKDATLPDEAKENGCFRKENPIPVIFMSLGRSGSSITWDTLSALTGARNKAYEITGQTFPKSEIFFNSLLENPNRGYDWAVKRLCSIKKVHSDQRDGVIGFQWKPYMKTWDHEYAIEGLRVVGQQTNPSIRVIYLTRNPLDRKLSNIRHVKSKKSNHTIAAHCVVGDEACLKAHSIQDGGYELPVGNELLTFLRQDMESDYRVRHRLKEMNIQYIHISYEKLYNAKNNDVKEWLRIFQFLERGPQQHLTRNMLFSTFSMAPTHSKQRNETIANFAQVEQTLKGTDFEHLLYT</sequence>
<evidence type="ECO:0000256" key="1">
    <source>
        <dbReference type="SAM" id="SignalP"/>
    </source>
</evidence>
<protein>
    <recommendedName>
        <fullName evidence="4">Protein-tyrosine sulfotransferase</fullName>
    </recommendedName>
</protein>
<keyword evidence="3" id="KW-1185">Reference proteome</keyword>
<dbReference type="EMBL" id="BLLK01000046">
    <property type="protein sequence ID" value="GFH53200.1"/>
    <property type="molecule type" value="Genomic_DNA"/>
</dbReference>
<dbReference type="InterPro" id="IPR027417">
    <property type="entry name" value="P-loop_NTPase"/>
</dbReference>
<proteinExistence type="predicted"/>
<dbReference type="Proteomes" id="UP001054902">
    <property type="component" value="Unassembled WGS sequence"/>
</dbReference>
<gene>
    <name evidence="2" type="ORF">CTEN210_09676</name>
</gene>
<feature type="chain" id="PRO_5041944321" description="Protein-tyrosine sulfotransferase" evidence="1">
    <location>
        <begin position="26"/>
        <end position="340"/>
    </location>
</feature>
<keyword evidence="1" id="KW-0732">Signal</keyword>
<comment type="caution">
    <text evidence="2">The sequence shown here is derived from an EMBL/GenBank/DDBJ whole genome shotgun (WGS) entry which is preliminary data.</text>
</comment>
<evidence type="ECO:0008006" key="4">
    <source>
        <dbReference type="Google" id="ProtNLM"/>
    </source>
</evidence>
<organism evidence="2 3">
    <name type="scientific">Chaetoceros tenuissimus</name>
    <dbReference type="NCBI Taxonomy" id="426638"/>
    <lineage>
        <taxon>Eukaryota</taxon>
        <taxon>Sar</taxon>
        <taxon>Stramenopiles</taxon>
        <taxon>Ochrophyta</taxon>
        <taxon>Bacillariophyta</taxon>
        <taxon>Coscinodiscophyceae</taxon>
        <taxon>Chaetocerotophycidae</taxon>
        <taxon>Chaetocerotales</taxon>
        <taxon>Chaetocerotaceae</taxon>
        <taxon>Chaetoceros</taxon>
    </lineage>
</organism>
<feature type="signal peptide" evidence="1">
    <location>
        <begin position="1"/>
        <end position="25"/>
    </location>
</feature>